<comment type="caution">
    <text evidence="2">The sequence shown here is derived from an EMBL/GenBank/DDBJ whole genome shotgun (WGS) entry which is preliminary data.</text>
</comment>
<reference evidence="2 3" key="1">
    <citation type="submission" date="2024-03" db="EMBL/GenBank/DDBJ databases">
        <title>The Acrasis kona genome and developmental transcriptomes reveal deep origins of eukaryotic multicellular pathways.</title>
        <authorList>
            <person name="Sheikh S."/>
            <person name="Fu C.-J."/>
            <person name="Brown M.W."/>
            <person name="Baldauf S.L."/>
        </authorList>
    </citation>
    <scope>NUCLEOTIDE SEQUENCE [LARGE SCALE GENOMIC DNA]</scope>
    <source>
        <strain evidence="2 3">ATCC MYA-3509</strain>
    </source>
</reference>
<dbReference type="AlphaFoldDB" id="A0AAW2YH24"/>
<evidence type="ECO:0000313" key="2">
    <source>
        <dbReference type="EMBL" id="KAL0476487.1"/>
    </source>
</evidence>
<keyword evidence="3" id="KW-1185">Reference proteome</keyword>
<sequence>MDDLQDEIDESPNDEDAHTTESNENDNKKESKHKKDYRHQLLLFMRREQRRRMQQQEDENRWNDVISKLKKYQAITIQLLSLFPNHSPPSQDRPDDLQSATQHLINNEQERRKIDFLMELTMYTNIINKLYKQSGFYQQQQEEEDLANRIDLHEKSDYLNLKHQYRAIGRKGDGN</sequence>
<dbReference type="EMBL" id="JAOPGA020000047">
    <property type="protein sequence ID" value="KAL0476487.1"/>
    <property type="molecule type" value="Genomic_DNA"/>
</dbReference>
<organism evidence="2 3">
    <name type="scientific">Acrasis kona</name>
    <dbReference type="NCBI Taxonomy" id="1008807"/>
    <lineage>
        <taxon>Eukaryota</taxon>
        <taxon>Discoba</taxon>
        <taxon>Heterolobosea</taxon>
        <taxon>Tetramitia</taxon>
        <taxon>Eutetramitia</taxon>
        <taxon>Acrasidae</taxon>
        <taxon>Acrasis</taxon>
    </lineage>
</organism>
<feature type="compositionally biased region" description="Acidic residues" evidence="1">
    <location>
        <begin position="1"/>
        <end position="14"/>
    </location>
</feature>
<evidence type="ECO:0000313" key="3">
    <source>
        <dbReference type="Proteomes" id="UP001431209"/>
    </source>
</evidence>
<accession>A0AAW2YH24</accession>
<feature type="non-terminal residue" evidence="2">
    <location>
        <position position="175"/>
    </location>
</feature>
<dbReference type="Proteomes" id="UP001431209">
    <property type="component" value="Unassembled WGS sequence"/>
</dbReference>
<proteinExistence type="predicted"/>
<feature type="compositionally biased region" description="Basic and acidic residues" evidence="1">
    <location>
        <begin position="15"/>
        <end position="29"/>
    </location>
</feature>
<gene>
    <name evidence="2" type="ORF">AKO1_006112</name>
</gene>
<name>A0AAW2YH24_9EUKA</name>
<evidence type="ECO:0000256" key="1">
    <source>
        <dbReference type="SAM" id="MobiDB-lite"/>
    </source>
</evidence>
<protein>
    <submittedName>
        <fullName evidence="2">Uncharacterized protein</fullName>
    </submittedName>
</protein>
<feature type="region of interest" description="Disordered" evidence="1">
    <location>
        <begin position="1"/>
        <end position="39"/>
    </location>
</feature>